<dbReference type="OrthoDB" id="6145535at2759"/>
<dbReference type="PANTHER" id="PTHR45695:SF15">
    <property type="entry name" value="OPSIN RH2"/>
    <property type="match status" value="1"/>
</dbReference>
<evidence type="ECO:0000256" key="5">
    <source>
        <dbReference type="ARBA" id="ARBA00023136"/>
    </source>
</evidence>
<dbReference type="KEGG" id="lgi:LOTGIDRAFT_156802"/>
<evidence type="ECO:0000259" key="9">
    <source>
        <dbReference type="PROSITE" id="PS50262"/>
    </source>
</evidence>
<evidence type="ECO:0000313" key="11">
    <source>
        <dbReference type="Proteomes" id="UP000030746"/>
    </source>
</evidence>
<dbReference type="InterPro" id="IPR000276">
    <property type="entry name" value="GPCR_Rhodpsn"/>
</dbReference>
<dbReference type="GO" id="GO:0005886">
    <property type="term" value="C:plasma membrane"/>
    <property type="evidence" value="ECO:0007669"/>
    <property type="project" value="TreeGrafter"/>
</dbReference>
<feature type="domain" description="G-protein coupled receptors family 1 profile" evidence="9">
    <location>
        <begin position="77"/>
        <end position="386"/>
    </location>
</feature>
<organism evidence="10 11">
    <name type="scientific">Lottia gigantea</name>
    <name type="common">Giant owl limpet</name>
    <dbReference type="NCBI Taxonomy" id="225164"/>
    <lineage>
        <taxon>Eukaryota</taxon>
        <taxon>Metazoa</taxon>
        <taxon>Spiralia</taxon>
        <taxon>Lophotrochozoa</taxon>
        <taxon>Mollusca</taxon>
        <taxon>Gastropoda</taxon>
        <taxon>Patellogastropoda</taxon>
        <taxon>Lottioidea</taxon>
        <taxon>Lottiidae</taxon>
        <taxon>Lottia</taxon>
    </lineage>
</organism>
<dbReference type="Gene3D" id="1.20.1070.10">
    <property type="entry name" value="Rhodopsin 7-helix transmembrane proteins"/>
    <property type="match status" value="1"/>
</dbReference>
<feature type="transmembrane region" description="Helical" evidence="8">
    <location>
        <begin position="137"/>
        <end position="156"/>
    </location>
</feature>
<evidence type="ECO:0000256" key="4">
    <source>
        <dbReference type="ARBA" id="ARBA00023040"/>
    </source>
</evidence>
<keyword evidence="7" id="KW-0807">Transducer</keyword>
<evidence type="ECO:0000256" key="1">
    <source>
        <dbReference type="ARBA" id="ARBA00004141"/>
    </source>
</evidence>
<gene>
    <name evidence="10" type="ORF">LOTGIDRAFT_156802</name>
</gene>
<evidence type="ECO:0000256" key="6">
    <source>
        <dbReference type="ARBA" id="ARBA00023170"/>
    </source>
</evidence>
<dbReference type="GO" id="GO:0004930">
    <property type="term" value="F:G protein-coupled receptor activity"/>
    <property type="evidence" value="ECO:0007669"/>
    <property type="project" value="UniProtKB-KW"/>
</dbReference>
<dbReference type="RefSeq" id="XP_009046322.1">
    <property type="nucleotide sequence ID" value="XM_009048074.1"/>
</dbReference>
<dbReference type="PANTHER" id="PTHR45695">
    <property type="entry name" value="LEUCOKININ RECEPTOR-RELATED"/>
    <property type="match status" value="1"/>
</dbReference>
<keyword evidence="4" id="KW-0297">G-protein coupled receptor</keyword>
<dbReference type="HOGENOM" id="CLU_035647_1_0_1"/>
<comment type="subcellular location">
    <subcellularLocation>
        <location evidence="1">Membrane</location>
        <topology evidence="1">Multi-pass membrane protein</topology>
    </subcellularLocation>
</comment>
<keyword evidence="6" id="KW-0675">Receptor</keyword>
<dbReference type="EMBL" id="KB200129">
    <property type="protein sequence ID" value="ESP02852.1"/>
    <property type="molecule type" value="Genomic_DNA"/>
</dbReference>
<reference evidence="10 11" key="1">
    <citation type="journal article" date="2013" name="Nature">
        <title>Insights into bilaterian evolution from three spiralian genomes.</title>
        <authorList>
            <person name="Simakov O."/>
            <person name="Marletaz F."/>
            <person name="Cho S.J."/>
            <person name="Edsinger-Gonzales E."/>
            <person name="Havlak P."/>
            <person name="Hellsten U."/>
            <person name="Kuo D.H."/>
            <person name="Larsson T."/>
            <person name="Lv J."/>
            <person name="Arendt D."/>
            <person name="Savage R."/>
            <person name="Osoegawa K."/>
            <person name="de Jong P."/>
            <person name="Grimwood J."/>
            <person name="Chapman J.A."/>
            <person name="Shapiro H."/>
            <person name="Aerts A."/>
            <person name="Otillar R.P."/>
            <person name="Terry A.Y."/>
            <person name="Boore J.L."/>
            <person name="Grigoriev I.V."/>
            <person name="Lindberg D.R."/>
            <person name="Seaver E.C."/>
            <person name="Weisblat D.A."/>
            <person name="Putnam N.H."/>
            <person name="Rokhsar D.S."/>
        </authorList>
    </citation>
    <scope>NUCLEOTIDE SEQUENCE [LARGE SCALE GENOMIC DNA]</scope>
</reference>
<sequence>MAPKYDAGRVNVTRRSLTDVWHFLHTYITHSVLYVTMNVTEVNNLTVLFDDINQEFRLQQLPVVIYLILILLVGIPGNSAVCYIFKSQLTERNTKFFLVYLACLDLISCCVCVPFELTDVLLAYTFDSVAACKFFRFLTTWLQGLSGLTLICVAYVRYRKIFKPFKDLERRIRPLCIASAIAALVMAAPALVIFGSRTVKTHIPDVTGKECSTNDNLLHSPVRIVYYTFLLFTFLFSLICFLVFYILIGVYLNRRSKVPLGDGMRKYCGNLRLITSSQDRKGNGIGNQPISPIASNCMCMSMRSRTSQNKETQHLGQLKVKTGRMTVIFLAVTVSFVLSFLPFLIVNILRASEIYFVSSENVHETLIYNLCVRSSYVNSAINPVIYSLLNRGFRKDLAVKIFRMNLK</sequence>
<dbReference type="InterPro" id="IPR017452">
    <property type="entry name" value="GPCR_Rhodpsn_7TM"/>
</dbReference>
<evidence type="ECO:0000256" key="2">
    <source>
        <dbReference type="ARBA" id="ARBA00022692"/>
    </source>
</evidence>
<name>V4BAA0_LOTGI</name>
<dbReference type="CTD" id="20237115"/>
<feature type="transmembrane region" description="Helical" evidence="8">
    <location>
        <begin position="63"/>
        <end position="85"/>
    </location>
</feature>
<feature type="transmembrane region" description="Helical" evidence="8">
    <location>
        <begin position="327"/>
        <end position="349"/>
    </location>
</feature>
<dbReference type="PROSITE" id="PS50262">
    <property type="entry name" value="G_PROTEIN_RECEP_F1_2"/>
    <property type="match status" value="1"/>
</dbReference>
<dbReference type="Proteomes" id="UP000030746">
    <property type="component" value="Unassembled WGS sequence"/>
</dbReference>
<accession>V4BAA0</accession>
<dbReference type="GeneID" id="20237115"/>
<evidence type="ECO:0000256" key="8">
    <source>
        <dbReference type="SAM" id="Phobius"/>
    </source>
</evidence>
<feature type="transmembrane region" description="Helical" evidence="8">
    <location>
        <begin position="224"/>
        <end position="248"/>
    </location>
</feature>
<feature type="transmembrane region" description="Helical" evidence="8">
    <location>
        <begin position="97"/>
        <end position="117"/>
    </location>
</feature>
<dbReference type="AlphaFoldDB" id="V4BAA0"/>
<keyword evidence="2 8" id="KW-0812">Transmembrane</keyword>
<dbReference type="PRINTS" id="PR00237">
    <property type="entry name" value="GPCRRHODOPSN"/>
</dbReference>
<proteinExistence type="predicted"/>
<evidence type="ECO:0000256" key="7">
    <source>
        <dbReference type="ARBA" id="ARBA00023224"/>
    </source>
</evidence>
<dbReference type="CDD" id="cd00637">
    <property type="entry name" value="7tm_classA_rhodopsin-like"/>
    <property type="match status" value="1"/>
</dbReference>
<dbReference type="OMA" id="NHAIGET"/>
<keyword evidence="3 8" id="KW-1133">Transmembrane helix</keyword>
<keyword evidence="11" id="KW-1185">Reference proteome</keyword>
<protein>
    <recommendedName>
        <fullName evidence="9">G-protein coupled receptors family 1 profile domain-containing protein</fullName>
    </recommendedName>
</protein>
<feature type="transmembrane region" description="Helical" evidence="8">
    <location>
        <begin position="176"/>
        <end position="195"/>
    </location>
</feature>
<dbReference type="SUPFAM" id="SSF81321">
    <property type="entry name" value="Family A G protein-coupled receptor-like"/>
    <property type="match status" value="1"/>
</dbReference>
<evidence type="ECO:0000256" key="3">
    <source>
        <dbReference type="ARBA" id="ARBA00022989"/>
    </source>
</evidence>
<dbReference type="Pfam" id="PF00001">
    <property type="entry name" value="7tm_1"/>
    <property type="match status" value="1"/>
</dbReference>
<keyword evidence="5 8" id="KW-0472">Membrane</keyword>
<evidence type="ECO:0000313" key="10">
    <source>
        <dbReference type="EMBL" id="ESP02852.1"/>
    </source>
</evidence>